<dbReference type="Proteomes" id="UP001385892">
    <property type="component" value="Unassembled WGS sequence"/>
</dbReference>
<reference evidence="2 3" key="1">
    <citation type="submission" date="2024-03" db="EMBL/GenBank/DDBJ databases">
        <title>Novel species of the genus Variovorax.</title>
        <authorList>
            <person name="Liu Q."/>
            <person name="Xin Y.-H."/>
        </authorList>
    </citation>
    <scope>NUCLEOTIDE SEQUENCE [LARGE SCALE GENOMIC DNA]</scope>
    <source>
        <strain evidence="2 3">KACC 18900</strain>
    </source>
</reference>
<protein>
    <submittedName>
        <fullName evidence="2">TetR family transcriptional regulator</fullName>
    </submittedName>
</protein>
<evidence type="ECO:0000256" key="1">
    <source>
        <dbReference type="SAM" id="Coils"/>
    </source>
</evidence>
<gene>
    <name evidence="2" type="ORF">WKW82_36485</name>
</gene>
<comment type="caution">
    <text evidence="2">The sequence shown here is derived from an EMBL/GenBank/DDBJ whole genome shotgun (WGS) entry which is preliminary data.</text>
</comment>
<feature type="coiled-coil region" evidence="1">
    <location>
        <begin position="72"/>
        <end position="106"/>
    </location>
</feature>
<dbReference type="EMBL" id="JBBKZT010000032">
    <property type="protein sequence ID" value="MEJ8852175.1"/>
    <property type="molecule type" value="Genomic_DNA"/>
</dbReference>
<accession>A0ABU8WXA7</accession>
<keyword evidence="3" id="KW-1185">Reference proteome</keyword>
<dbReference type="Gene3D" id="1.10.357.10">
    <property type="entry name" value="Tetracycline Repressor, domain 2"/>
    <property type="match status" value="1"/>
</dbReference>
<name>A0ABU8WXA7_9BURK</name>
<evidence type="ECO:0000313" key="2">
    <source>
        <dbReference type="EMBL" id="MEJ8852175.1"/>
    </source>
</evidence>
<organism evidence="2 3">
    <name type="scientific">Variovorax rhizosphaerae</name>
    <dbReference type="NCBI Taxonomy" id="1836200"/>
    <lineage>
        <taxon>Bacteria</taxon>
        <taxon>Pseudomonadati</taxon>
        <taxon>Pseudomonadota</taxon>
        <taxon>Betaproteobacteria</taxon>
        <taxon>Burkholderiales</taxon>
        <taxon>Comamonadaceae</taxon>
        <taxon>Variovorax</taxon>
    </lineage>
</organism>
<evidence type="ECO:0000313" key="3">
    <source>
        <dbReference type="Proteomes" id="UP001385892"/>
    </source>
</evidence>
<keyword evidence="1" id="KW-0175">Coiled coil</keyword>
<proteinExistence type="predicted"/>
<dbReference type="RefSeq" id="WP_340348073.1">
    <property type="nucleotide sequence ID" value="NZ_JBBKZT010000032.1"/>
</dbReference>
<sequence length="137" mass="15165">MTDRKTAQVRSRELRTALSRVRRGRTRTQVTRLSIAAVAREAGVSAALIHNHYPDIASEIRDAMGRSDGAKKSKGSQELKTLRGRVRQLNQEIRSLRTDVARLASVNEVLIAENSSLKGRVSFANSVTPLASRSRRS</sequence>